<evidence type="ECO:0000313" key="2">
    <source>
        <dbReference type="EMBL" id="MBP2321504.1"/>
    </source>
</evidence>
<dbReference type="EMBL" id="JAGINW010000001">
    <property type="protein sequence ID" value="MBP2321504.1"/>
    <property type="molecule type" value="Genomic_DNA"/>
</dbReference>
<organism evidence="2 3">
    <name type="scientific">Kibdelosporangium banguiense</name>
    <dbReference type="NCBI Taxonomy" id="1365924"/>
    <lineage>
        <taxon>Bacteria</taxon>
        <taxon>Bacillati</taxon>
        <taxon>Actinomycetota</taxon>
        <taxon>Actinomycetes</taxon>
        <taxon>Pseudonocardiales</taxon>
        <taxon>Pseudonocardiaceae</taxon>
        <taxon>Kibdelosporangium</taxon>
    </lineage>
</organism>
<gene>
    <name evidence="2" type="ORF">JOF56_001889</name>
</gene>
<proteinExistence type="predicted"/>
<accession>A0ABS4TBZ9</accession>
<dbReference type="RefSeq" id="WP_209636413.1">
    <property type="nucleotide sequence ID" value="NZ_JAGINW010000001.1"/>
</dbReference>
<keyword evidence="3" id="KW-1185">Reference proteome</keyword>
<dbReference type="InterPro" id="IPR000073">
    <property type="entry name" value="AB_hydrolase_1"/>
</dbReference>
<protein>
    <submittedName>
        <fullName evidence="2">Pimeloyl-ACP methyl ester carboxylesterase</fullName>
    </submittedName>
</protein>
<dbReference type="Proteomes" id="UP001519332">
    <property type="component" value="Unassembled WGS sequence"/>
</dbReference>
<dbReference type="Pfam" id="PF12697">
    <property type="entry name" value="Abhydrolase_6"/>
    <property type="match status" value="1"/>
</dbReference>
<feature type="domain" description="AB hydrolase-1" evidence="1">
    <location>
        <begin position="17"/>
        <end position="223"/>
    </location>
</feature>
<evidence type="ECO:0000313" key="3">
    <source>
        <dbReference type="Proteomes" id="UP001519332"/>
    </source>
</evidence>
<dbReference type="Gene3D" id="3.40.50.1820">
    <property type="entry name" value="alpha/beta hydrolase"/>
    <property type="match status" value="1"/>
</dbReference>
<dbReference type="SUPFAM" id="SSF53474">
    <property type="entry name" value="alpha/beta-Hydrolases"/>
    <property type="match status" value="1"/>
</dbReference>
<dbReference type="InterPro" id="IPR029058">
    <property type="entry name" value="AB_hydrolase_fold"/>
</dbReference>
<name>A0ABS4TBZ9_9PSEU</name>
<reference evidence="2 3" key="1">
    <citation type="submission" date="2021-03" db="EMBL/GenBank/DDBJ databases">
        <title>Sequencing the genomes of 1000 actinobacteria strains.</title>
        <authorList>
            <person name="Klenk H.-P."/>
        </authorList>
    </citation>
    <scope>NUCLEOTIDE SEQUENCE [LARGE SCALE GENOMIC DNA]</scope>
    <source>
        <strain evidence="2 3">DSM 46670</strain>
    </source>
</reference>
<sequence>MIVLVGPGLDDGTRCKKLAALLDHDQRVVRVHRRQYQSDIACTVAEEVEDVLALVSEPAVIYGHSSGGVVALEALVAKPELFTGAVIYEPAAVIGPPLAGAELMARVRAAKPSKAMEIFLHEVVGMPAAKARLAGTLVGLVPAYRRLVPRQLNDLEALDQLGNRLDVYKQIEVPTVLVGGDQSPTHLAERLDAIEAVLPNVKRVTLHNLGHDADTGAPEELARIIRAAIRVK</sequence>
<evidence type="ECO:0000259" key="1">
    <source>
        <dbReference type="Pfam" id="PF12697"/>
    </source>
</evidence>
<comment type="caution">
    <text evidence="2">The sequence shown here is derived from an EMBL/GenBank/DDBJ whole genome shotgun (WGS) entry which is preliminary data.</text>
</comment>